<name>A4FML8_SACEN</name>
<keyword evidence="1" id="KW-0472">Membrane</keyword>
<sequence length="322" mass="33448">MFALGGVVWAALVTGALLAGVLLLGGRLPDPMATHWGPSGVPDGSMTRTGFLAFVVGLWVVIAVGTLVFAVRGGLGRRASRVLLCGTLAGGGLFVLGLLGLTVWANEGAAHWQQARSLSWQAFLAVGGAVLVGALAGWLANRGPDDTPPPVAGESRMRIEAGQRVVWMATMSSSLLRGLGLAILVPAVVLTAVPLFAEAPPLWPVALVFGVCSLLVLALSSILVHVGESGVRIAFGPLRWPVRKLPLERITGAEAADKRAVEVGGWGYRVLPGQTAVMMRGGECLVLHLESGRRFVISVDGAERGAELLNALVAERSAVDGR</sequence>
<dbReference type="AlphaFoldDB" id="A4FML8"/>
<accession>A4FML8</accession>
<feature type="transmembrane region" description="Helical" evidence="1">
    <location>
        <begin position="49"/>
        <end position="70"/>
    </location>
</feature>
<feature type="transmembrane region" description="Helical" evidence="1">
    <location>
        <begin position="174"/>
        <end position="196"/>
    </location>
</feature>
<dbReference type="STRING" id="405948.SACE_6120"/>
<keyword evidence="1" id="KW-0812">Transmembrane</keyword>
<feature type="domain" description="DUF1648" evidence="2">
    <location>
        <begin position="15"/>
        <end position="55"/>
    </location>
</feature>
<dbReference type="Proteomes" id="UP000006728">
    <property type="component" value="Chromosome"/>
</dbReference>
<protein>
    <recommendedName>
        <fullName evidence="2">DUF1648 domain-containing protein</fullName>
    </recommendedName>
</protein>
<organism evidence="3 4">
    <name type="scientific">Saccharopolyspora erythraea (strain ATCC 11635 / DSM 40517 / JCM 4748 / NBRC 13426 / NCIMB 8594 / NRRL 2338)</name>
    <dbReference type="NCBI Taxonomy" id="405948"/>
    <lineage>
        <taxon>Bacteria</taxon>
        <taxon>Bacillati</taxon>
        <taxon>Actinomycetota</taxon>
        <taxon>Actinomycetes</taxon>
        <taxon>Pseudonocardiales</taxon>
        <taxon>Pseudonocardiaceae</taxon>
        <taxon>Saccharopolyspora</taxon>
    </lineage>
</organism>
<dbReference type="EMBL" id="AM420293">
    <property type="protein sequence ID" value="CAM05293.1"/>
    <property type="molecule type" value="Genomic_DNA"/>
</dbReference>
<feature type="transmembrane region" description="Helical" evidence="1">
    <location>
        <begin position="118"/>
        <end position="140"/>
    </location>
</feature>
<evidence type="ECO:0000313" key="4">
    <source>
        <dbReference type="Proteomes" id="UP000006728"/>
    </source>
</evidence>
<feature type="transmembrane region" description="Helical" evidence="1">
    <location>
        <begin position="202"/>
        <end position="224"/>
    </location>
</feature>
<reference evidence="3 4" key="1">
    <citation type="journal article" date="2007" name="Nat. Biotechnol.">
        <title>Complete genome sequence of the erythromycin-producing bacterium Saccharopolyspora erythraea NRRL23338.</title>
        <authorList>
            <person name="Oliynyk M."/>
            <person name="Samborskyy M."/>
            <person name="Lester J.B."/>
            <person name="Mironenko T."/>
            <person name="Scott N."/>
            <person name="Dickens S."/>
            <person name="Haydock S.F."/>
            <person name="Leadlay P.F."/>
        </authorList>
    </citation>
    <scope>NUCLEOTIDE SEQUENCE [LARGE SCALE GENOMIC DNA]</scope>
    <source>
        <strain evidence="4">ATCC 11635 / DSM 40517 / JCM 4748 / NBRC 13426 / NCIMB 8594 / NRRL 2338</strain>
    </source>
</reference>
<feature type="transmembrane region" description="Helical" evidence="1">
    <location>
        <begin position="82"/>
        <end position="106"/>
    </location>
</feature>
<evidence type="ECO:0000313" key="3">
    <source>
        <dbReference type="EMBL" id="CAM05293.1"/>
    </source>
</evidence>
<proteinExistence type="predicted"/>
<evidence type="ECO:0000259" key="2">
    <source>
        <dbReference type="Pfam" id="PF07853"/>
    </source>
</evidence>
<keyword evidence="1" id="KW-1133">Transmembrane helix</keyword>
<dbReference type="KEGG" id="sen:SACE_6120"/>
<dbReference type="InterPro" id="IPR012867">
    <property type="entry name" value="DUF1648"/>
</dbReference>
<gene>
    <name evidence="3" type="ordered locus">SACE_6120</name>
</gene>
<dbReference type="eggNOG" id="ENOG5033VBA">
    <property type="taxonomic scope" value="Bacteria"/>
</dbReference>
<dbReference type="Pfam" id="PF07853">
    <property type="entry name" value="DUF1648"/>
    <property type="match status" value="1"/>
</dbReference>
<dbReference type="HOGENOM" id="CLU_054762_1_0_11"/>
<keyword evidence="4" id="KW-1185">Reference proteome</keyword>
<evidence type="ECO:0000256" key="1">
    <source>
        <dbReference type="SAM" id="Phobius"/>
    </source>
</evidence>
<dbReference type="OrthoDB" id="4303577at2"/>